<protein>
    <submittedName>
        <fullName evidence="3">LAMI_0H11518g1_1</fullName>
    </submittedName>
</protein>
<name>A0A1G4KH93_9SACH</name>
<sequence>MKSSPNSKRTKALDAIDKHIEHQNKRRKSSAYGRLSTLLSTISEAAQLQGVKHVSAKQTSPSPVKLPEGPAMIPSSPRYRKSCSPTRNSSPLTRKSVTFSDKLESSPPQINLSSSPHRENALKTYKPILKSPSGQSISPDGQMNKSSAALTQLYEFKPEICISPHNPEFWVMGEVHNVSDMNDLVQFRNIIEGGIRFLKPSDLLKENRDFEIYATLNNVVPIVTGSNNTRISNKKMDIVMEYLDELLQICPVHMVETQEKLLANQRKDPFVSRLYVQIIRFSNSLLSNFRIIKALEKKASQRKAFKQILDSSLIILCHPNSSKVMISAQIALLREEKFSALYFSEKDVQKMLDSILNMRYIDSSNLTYERLLLLKSFISKFPRFMVGNLEKWLPGEIILSILTSDETYSMKIATTCTSILLDTYKACLNSNDLDYGFLNAFPKCKTMFVFERKNNDYAVINNSIDFDDQLISDSLIERINDFINKKNDCKIGMDLWLATFGLFHLKRKLDESAPLDIEWLQPILLCFGLDQTAQGLALRSWRIVVYVVLAEPPKSEEQLAFISEILYAPFDKSFQARTNVSLLNSQIFLFNTLAYMLFCNPKLQESVYFNALLERVLKPLLKFFIASDCSLALFENVHKIFWNLLGFTDQRLKSTKSIFVAAKVIAANGIQLEDFLEIPPPNTEKICDFIIDHIFPLLSRQIGDTSDLCVTTALGVMKNLRKGQSGERKHRCLEFLLKSIPMLKQEPQRLFIMTFSQIFDQFDRETLLDKSVHSILCQLRKSSKQFGLDGSQLLKGILSNPQVKIDEFYLCDIFLSFGDGETRAVIQDITASDLVYQKANSSNLKSILKVISAVPTPRAIHNLFELCKTNLVTPEALVELDSSRWEDQDILLLIEYALAEEHSLARSKLQYLLEDVLFLHLEVLTKNNLTEEYLYYLLSNTEDFSSRRKNEIFEHECLVNEYVNLLRQRIPLSEEILETFLERIEDVPQKALIKLIDVVIESDFRNLIIPFAATIFESLVDQDNNQTTDNKVNRVVNKLLELAIKAPNAEQTNAFIQFLIAIRKYMPSMAFLQDNLEHLSKYADPRTLALILGRFKSCRMPLLKVMEHSLQEGETEPIFHIFVALSDQRDLFVDSLGDPAIIKCLSELIVALRDRKHTANLEMLYDLLETMNFNLDSRLSIALKRLQALAKSSNLGQVTEELPLNMNTSRKSEYHAKQAEPKGKEGGFIYQFLPLRKAAFRDMPNGMFAEKQVPAGMHRGLERIDGETSTSNAISNETVERQDASSFEVLGTDAGTEPNAVTNVDNIKTNDPSSRRSEPKQDKFLAKNNKPAVVEEKQSKSRSINQLYSKGIVLPKRDAAGYYGNLGRHDLIHDSLAQAKFPEHKEKYQRDAVDGIVSEVTENLEKSVELRNNGILKIPIFNTLKIRQPEGREEQVISTGRSKTFITQRTNQINASVSLLEERNAEKSHFESPADKKCEKDKFLNASSRKVEIETLMEILRYLNNDALSKLIPEERDILRQELIDMVNRLNSIDMRKT</sequence>
<dbReference type="EMBL" id="LT598468">
    <property type="protein sequence ID" value="SCV03858.1"/>
    <property type="molecule type" value="Genomic_DNA"/>
</dbReference>
<keyword evidence="4" id="KW-1185">Reference proteome</keyword>
<feature type="domain" description="Telomere-associated protein Rif1 N-terminal" evidence="2">
    <location>
        <begin position="211"/>
        <end position="597"/>
    </location>
</feature>
<feature type="compositionally biased region" description="Polar residues" evidence="1">
    <location>
        <begin position="1299"/>
        <end position="1312"/>
    </location>
</feature>
<dbReference type="Proteomes" id="UP000191024">
    <property type="component" value="Chromosome H"/>
</dbReference>
<feature type="region of interest" description="Disordered" evidence="1">
    <location>
        <begin position="1291"/>
        <end position="1338"/>
    </location>
</feature>
<feature type="compositionally biased region" description="Basic and acidic residues" evidence="1">
    <location>
        <begin position="1313"/>
        <end position="1325"/>
    </location>
</feature>
<feature type="region of interest" description="Disordered" evidence="1">
    <location>
        <begin position="1265"/>
        <end position="1284"/>
    </location>
</feature>
<feature type="region of interest" description="Disordered" evidence="1">
    <location>
        <begin position="50"/>
        <end position="117"/>
    </location>
</feature>
<proteinExistence type="predicted"/>
<accession>A0A1G4KH93</accession>
<feature type="compositionally biased region" description="Polar residues" evidence="1">
    <location>
        <begin position="106"/>
        <end position="115"/>
    </location>
</feature>
<feature type="compositionally biased region" description="Polar residues" evidence="1">
    <location>
        <begin position="83"/>
        <end position="99"/>
    </location>
</feature>
<dbReference type="Pfam" id="PF12231">
    <property type="entry name" value="Rif1_N"/>
    <property type="match status" value="1"/>
</dbReference>
<evidence type="ECO:0000259" key="2">
    <source>
        <dbReference type="Pfam" id="PF12231"/>
    </source>
</evidence>
<dbReference type="STRING" id="1230905.A0A1G4KH93"/>
<evidence type="ECO:0000313" key="4">
    <source>
        <dbReference type="Proteomes" id="UP000191024"/>
    </source>
</evidence>
<feature type="compositionally biased region" description="Basic and acidic residues" evidence="1">
    <location>
        <begin position="11"/>
        <end position="23"/>
    </location>
</feature>
<dbReference type="OrthoDB" id="4070686at2759"/>
<evidence type="ECO:0000256" key="1">
    <source>
        <dbReference type="SAM" id="MobiDB-lite"/>
    </source>
</evidence>
<feature type="region of interest" description="Disordered" evidence="1">
    <location>
        <begin position="1"/>
        <end position="32"/>
    </location>
</feature>
<gene>
    <name evidence="3" type="ORF">LAMI_0H11518G</name>
</gene>
<evidence type="ECO:0000313" key="3">
    <source>
        <dbReference type="EMBL" id="SCV03858.1"/>
    </source>
</evidence>
<organism evidence="3 4">
    <name type="scientific">Lachancea mirantina</name>
    <dbReference type="NCBI Taxonomy" id="1230905"/>
    <lineage>
        <taxon>Eukaryota</taxon>
        <taxon>Fungi</taxon>
        <taxon>Dikarya</taxon>
        <taxon>Ascomycota</taxon>
        <taxon>Saccharomycotina</taxon>
        <taxon>Saccharomycetes</taxon>
        <taxon>Saccharomycetales</taxon>
        <taxon>Saccharomycetaceae</taxon>
        <taxon>Lachancea</taxon>
    </lineage>
</organism>
<feature type="compositionally biased region" description="Polar residues" evidence="1">
    <location>
        <begin position="1267"/>
        <end position="1277"/>
    </location>
</feature>
<dbReference type="InterPro" id="IPR022031">
    <property type="entry name" value="Rif1_N"/>
</dbReference>
<reference evidence="4" key="1">
    <citation type="submission" date="2016-03" db="EMBL/GenBank/DDBJ databases">
        <authorList>
            <person name="Devillers H."/>
        </authorList>
    </citation>
    <scope>NUCLEOTIDE SEQUENCE [LARGE SCALE GENOMIC DNA]</scope>
</reference>